<dbReference type="AlphaFoldDB" id="A0A4S2F4B2"/>
<dbReference type="InterPro" id="IPR018247">
    <property type="entry name" value="EF_Hand_1_Ca_BS"/>
</dbReference>
<protein>
    <submittedName>
        <fullName evidence="1">DNA methyltransferase</fullName>
    </submittedName>
</protein>
<comment type="caution">
    <text evidence="1">The sequence shown here is derived from an EMBL/GenBank/DDBJ whole genome shotgun (WGS) entry which is preliminary data.</text>
</comment>
<accession>A0A4S2F4B2</accession>
<dbReference type="Proteomes" id="UP000310263">
    <property type="component" value="Unassembled WGS sequence"/>
</dbReference>
<dbReference type="EMBL" id="SRYE01000002">
    <property type="protein sequence ID" value="TGY62443.1"/>
    <property type="molecule type" value="Genomic_DNA"/>
</dbReference>
<name>A0A4S2F4B2_9ACTN</name>
<dbReference type="GO" id="GO:0032259">
    <property type="term" value="P:methylation"/>
    <property type="evidence" value="ECO:0007669"/>
    <property type="project" value="UniProtKB-KW"/>
</dbReference>
<dbReference type="PROSITE" id="PS00018">
    <property type="entry name" value="EF_HAND_1"/>
    <property type="match status" value="1"/>
</dbReference>
<dbReference type="GO" id="GO:0003676">
    <property type="term" value="F:nucleic acid binding"/>
    <property type="evidence" value="ECO:0007669"/>
    <property type="project" value="InterPro"/>
</dbReference>
<sequence length="394" mass="44841">MAGNSALGAAKTAQNDEFYTQYSDIEAEMNAYVEFNPDVFRGKTILLPCDDPEWSNFTKYFAASFERFGLKKLISTSYAKGDGNKQLTLFEMDSPLYDADKHDDHGKVFTLTRDKDGSGRVDTDDIEFSGYLEGDGDFRSREVKALRDEADIIITNPPFSLFREFLAWILEAGKQFVILGNMNAITYKEVFPLLKDNKIWLGYKSLNQDMYFDVPEERRQWLLENKKEGSAYKIIDGVVMGRLASACWFTNLDHGKRHELLLLDTMGHNLKFNKKLRKKLEKEQGAIEYPVYDNYDAIYVPFVESIPSDFDGVMGVPITFLDKYNPAQFEIISMSRDAPGYTGMRKEFLDDYFAQGGTGSMKPGHPDLGYYTADGKAVVPYRRILIRSKKGGNA</sequence>
<dbReference type="Pfam" id="PF13651">
    <property type="entry name" value="EcoRI_methylase"/>
    <property type="match status" value="1"/>
</dbReference>
<reference evidence="1 2" key="1">
    <citation type="submission" date="2019-04" db="EMBL/GenBank/DDBJ databases">
        <title>Microbes associate with the intestines of laboratory mice.</title>
        <authorList>
            <person name="Navarre W."/>
            <person name="Wong E."/>
            <person name="Huang K."/>
            <person name="Tropini C."/>
            <person name="Ng K."/>
            <person name="Yu B."/>
        </authorList>
    </citation>
    <scope>NUCLEOTIDE SEQUENCE [LARGE SCALE GENOMIC DNA]</scope>
    <source>
        <strain evidence="1 2">NM07_P-09</strain>
    </source>
</reference>
<proteinExistence type="predicted"/>
<dbReference type="InterPro" id="IPR025247">
    <property type="entry name" value="EcoRI-like_methylase"/>
</dbReference>
<organism evidence="1 2">
    <name type="scientific">Muricaecibacterium torontonense</name>
    <dbReference type="NCBI Taxonomy" id="3032871"/>
    <lineage>
        <taxon>Bacteria</taxon>
        <taxon>Bacillati</taxon>
        <taxon>Actinomycetota</taxon>
        <taxon>Coriobacteriia</taxon>
        <taxon>Coriobacteriales</taxon>
        <taxon>Atopobiaceae</taxon>
        <taxon>Muricaecibacterium</taxon>
    </lineage>
</organism>
<dbReference type="OrthoDB" id="9774673at2"/>
<keyword evidence="1" id="KW-0808">Transferase</keyword>
<dbReference type="InterPro" id="IPR002052">
    <property type="entry name" value="DNA_methylase_N6_adenine_CS"/>
</dbReference>
<gene>
    <name evidence="1" type="ORF">E5334_03135</name>
</gene>
<dbReference type="GO" id="GO:0008168">
    <property type="term" value="F:methyltransferase activity"/>
    <property type="evidence" value="ECO:0007669"/>
    <property type="project" value="UniProtKB-KW"/>
</dbReference>
<evidence type="ECO:0000313" key="1">
    <source>
        <dbReference type="EMBL" id="TGY62443.1"/>
    </source>
</evidence>
<keyword evidence="1" id="KW-0489">Methyltransferase</keyword>
<keyword evidence="2" id="KW-1185">Reference proteome</keyword>
<dbReference type="PROSITE" id="PS00092">
    <property type="entry name" value="N6_MTASE"/>
    <property type="match status" value="1"/>
</dbReference>
<dbReference type="RefSeq" id="WP_136012171.1">
    <property type="nucleotide sequence ID" value="NZ_SRYE01000002.1"/>
</dbReference>
<evidence type="ECO:0000313" key="2">
    <source>
        <dbReference type="Proteomes" id="UP000310263"/>
    </source>
</evidence>